<keyword evidence="2" id="KW-0479">Metal-binding</keyword>
<dbReference type="InterPro" id="IPR016193">
    <property type="entry name" value="Cytidine_deaminase-like"/>
</dbReference>
<comment type="caution">
    <text evidence="6">The sequence shown here is derived from an EMBL/GenBank/DDBJ whole genome shotgun (WGS) entry which is preliminary data.</text>
</comment>
<comment type="similarity">
    <text evidence="1">Belongs to the cytidine and deoxycytidylate deaminase family.</text>
</comment>
<dbReference type="EMBL" id="JBBYHV010000001">
    <property type="protein sequence ID" value="MEL1250668.1"/>
    <property type="molecule type" value="Genomic_DNA"/>
</dbReference>
<keyword evidence="4" id="KW-0862">Zinc</keyword>
<protein>
    <submittedName>
        <fullName evidence="6">Anti-phage dCTP deaminase</fullName>
    </submittedName>
</protein>
<keyword evidence="3" id="KW-0378">Hydrolase</keyword>
<evidence type="ECO:0000259" key="5">
    <source>
        <dbReference type="PROSITE" id="PS51747"/>
    </source>
</evidence>
<dbReference type="Gene3D" id="3.40.50.300">
    <property type="entry name" value="P-loop containing nucleotide triphosphate hydrolases"/>
    <property type="match status" value="1"/>
</dbReference>
<dbReference type="SUPFAM" id="SSF53927">
    <property type="entry name" value="Cytidine deaminase-like"/>
    <property type="match status" value="1"/>
</dbReference>
<evidence type="ECO:0000256" key="2">
    <source>
        <dbReference type="ARBA" id="ARBA00022723"/>
    </source>
</evidence>
<name>A0ABU9IE21_9SPHN</name>
<sequence length="518" mass="57390">MSEDKPPRPDIYIGLVGAAGTDLKAVIRELRSQLLVVGYSVVHVKLSDLIKAAIDIPDLVDEHERIKHHMKAGDTIRENSQDGSGVAALAMQAIISERGKQKTGQSRAFIIDSFKHPDEIDLFDKVYVRNYYTVSVHLPKKTRQNNIEIKIARDQHQPPNPMIATKAVDIIRDDEKSQGEKSQNVRDAFPKADFFVNGKRDLTTQIKRLVEIIFAEPFVTPTLDEYAMFVAKGAAYRSADLSRQVGATIIDENGSVLSTGCNEAPYPGGGFFVQGSSDGIDDNRDFVKQIDPNSAEIQNTFIEIVEILRGAGHIGDTKKDPKGDAKLVDDLLQGDLKHLARDARIRSLIEFGRVVHAEMHAICDAAATGKAIRGSSLYCTTFPCHLCAKHIIAAGIHEVVYIEPYPKSLTAKLYGDEIEFVDEKASTPTTAQPKRVRFRPFHGVSPVLFQRAFRHKKRKDNRGILTVWEPQSAVPTDASLTVERPRLETTAVKALVGTLPKAKAAYDSWVKESFDEEG</sequence>
<evidence type="ECO:0000313" key="6">
    <source>
        <dbReference type="EMBL" id="MEL1250668.1"/>
    </source>
</evidence>
<gene>
    <name evidence="6" type="ORF">AAEO60_08295</name>
</gene>
<organism evidence="6 7">
    <name type="scientific">Aurantiacibacter gilvus</name>
    <dbReference type="NCBI Taxonomy" id="3139141"/>
    <lineage>
        <taxon>Bacteria</taxon>
        <taxon>Pseudomonadati</taxon>
        <taxon>Pseudomonadota</taxon>
        <taxon>Alphaproteobacteria</taxon>
        <taxon>Sphingomonadales</taxon>
        <taxon>Erythrobacteraceae</taxon>
        <taxon>Aurantiacibacter</taxon>
    </lineage>
</organism>
<dbReference type="PANTHER" id="PTHR11086">
    <property type="entry name" value="DEOXYCYTIDYLATE DEAMINASE-RELATED"/>
    <property type="match status" value="1"/>
</dbReference>
<evidence type="ECO:0000313" key="7">
    <source>
        <dbReference type="Proteomes" id="UP001497045"/>
    </source>
</evidence>
<accession>A0ABU9IE21</accession>
<reference evidence="6 7" key="1">
    <citation type="submission" date="2024-04" db="EMBL/GenBank/DDBJ databases">
        <title>Aurantiacibacter sp. DGU6 16S ribosomal RNA gene Genome sequencing and assembly.</title>
        <authorList>
            <person name="Park S."/>
        </authorList>
    </citation>
    <scope>NUCLEOTIDE SEQUENCE [LARGE SCALE GENOMIC DNA]</scope>
    <source>
        <strain evidence="6 7">DGU6</strain>
    </source>
</reference>
<evidence type="ECO:0000256" key="4">
    <source>
        <dbReference type="ARBA" id="ARBA00022833"/>
    </source>
</evidence>
<dbReference type="InterPro" id="IPR015517">
    <property type="entry name" value="dCMP_deaminase-rel"/>
</dbReference>
<dbReference type="InterPro" id="IPR002125">
    <property type="entry name" value="CMP_dCMP_dom"/>
</dbReference>
<dbReference type="InterPro" id="IPR016192">
    <property type="entry name" value="APOBEC/CMP_deaminase_Zn-bd"/>
</dbReference>
<dbReference type="NCBIfam" id="NF041025">
    <property type="entry name" value="antiphage_deaminase"/>
    <property type="match status" value="1"/>
</dbReference>
<dbReference type="PANTHER" id="PTHR11086:SF18">
    <property type="entry name" value="DEOXYCYTIDYLATE DEAMINASE"/>
    <property type="match status" value="1"/>
</dbReference>
<evidence type="ECO:0000256" key="3">
    <source>
        <dbReference type="ARBA" id="ARBA00022801"/>
    </source>
</evidence>
<dbReference type="InterPro" id="IPR027417">
    <property type="entry name" value="P-loop_NTPase"/>
</dbReference>
<dbReference type="PROSITE" id="PS00903">
    <property type="entry name" value="CYT_DCMP_DEAMINASES_1"/>
    <property type="match status" value="1"/>
</dbReference>
<dbReference type="Pfam" id="PF00383">
    <property type="entry name" value="dCMP_cyt_deam_1"/>
    <property type="match status" value="1"/>
</dbReference>
<evidence type="ECO:0000256" key="1">
    <source>
        <dbReference type="ARBA" id="ARBA00006576"/>
    </source>
</evidence>
<keyword evidence="7" id="KW-1185">Reference proteome</keyword>
<dbReference type="Proteomes" id="UP001497045">
    <property type="component" value="Unassembled WGS sequence"/>
</dbReference>
<dbReference type="RefSeq" id="WP_341673181.1">
    <property type="nucleotide sequence ID" value="NZ_JBBYHV010000001.1"/>
</dbReference>
<dbReference type="Gene3D" id="3.40.140.10">
    <property type="entry name" value="Cytidine Deaminase, domain 2"/>
    <property type="match status" value="1"/>
</dbReference>
<proteinExistence type="inferred from homology"/>
<dbReference type="PROSITE" id="PS51747">
    <property type="entry name" value="CYT_DCMP_DEAMINASES_2"/>
    <property type="match status" value="1"/>
</dbReference>
<feature type="domain" description="CMP/dCMP-type deaminase" evidence="5">
    <location>
        <begin position="222"/>
        <end position="417"/>
    </location>
</feature>